<reference evidence="4 5" key="1">
    <citation type="submission" date="2022-10" db="EMBL/GenBank/DDBJ databases">
        <title>Defluviimonas sp. nov., isolated from ocean surface water.</title>
        <authorList>
            <person name="He W."/>
            <person name="Wang L."/>
            <person name="Zhang D.-F."/>
        </authorList>
    </citation>
    <scope>NUCLEOTIDE SEQUENCE [LARGE SCALE GENOMIC DNA]</scope>
    <source>
        <strain evidence="4 5">WL0002</strain>
    </source>
</reference>
<keyword evidence="3" id="KW-0233">DNA recombination</keyword>
<dbReference type="InterPro" id="IPR050808">
    <property type="entry name" value="Phage_Integrase"/>
</dbReference>
<keyword evidence="5" id="KW-1185">Reference proteome</keyword>
<sequence length="129" mass="14110">MKAKRAHVVPLSQRAQEILQAARNLSDGSGFVFSGTKHGKPLSDMTLSKLVKELGFDADVHGFRTSFGTWAQARTNVPREVAEAALAHAIRDKSVAACARSNVLDKRRKMMKAWAAFNKFTTANIARIG</sequence>
<protein>
    <recommendedName>
        <fullName evidence="6">Phage integrase family protein</fullName>
    </recommendedName>
</protein>
<comment type="caution">
    <text evidence="4">The sequence shown here is derived from an EMBL/GenBank/DDBJ whole genome shotgun (WGS) entry which is preliminary data.</text>
</comment>
<dbReference type="SUPFAM" id="SSF56349">
    <property type="entry name" value="DNA breaking-rejoining enzymes"/>
    <property type="match status" value="1"/>
</dbReference>
<evidence type="ECO:0000256" key="3">
    <source>
        <dbReference type="ARBA" id="ARBA00023172"/>
    </source>
</evidence>
<dbReference type="InterPro" id="IPR013762">
    <property type="entry name" value="Integrase-like_cat_sf"/>
</dbReference>
<name>A0ABT2ZAX2_9RHOB</name>
<keyword evidence="2" id="KW-0229">DNA integration</keyword>
<evidence type="ECO:0000256" key="2">
    <source>
        <dbReference type="ARBA" id="ARBA00022908"/>
    </source>
</evidence>
<dbReference type="Gene3D" id="1.10.443.10">
    <property type="entry name" value="Intergrase catalytic core"/>
    <property type="match status" value="1"/>
</dbReference>
<evidence type="ECO:0000313" key="5">
    <source>
        <dbReference type="Proteomes" id="UP001652542"/>
    </source>
</evidence>
<evidence type="ECO:0000313" key="4">
    <source>
        <dbReference type="EMBL" id="MCV2868290.1"/>
    </source>
</evidence>
<dbReference type="RefSeq" id="WP_263733907.1">
    <property type="nucleotide sequence ID" value="NZ_JAOWKY010000001.1"/>
</dbReference>
<dbReference type="PANTHER" id="PTHR30629">
    <property type="entry name" value="PROPHAGE INTEGRASE"/>
    <property type="match status" value="1"/>
</dbReference>
<comment type="similarity">
    <text evidence="1">Belongs to the 'phage' integrase family.</text>
</comment>
<evidence type="ECO:0000256" key="1">
    <source>
        <dbReference type="ARBA" id="ARBA00008857"/>
    </source>
</evidence>
<organism evidence="4 5">
    <name type="scientific">Albidovulum marisflavi</name>
    <dbReference type="NCBI Taxonomy" id="2984159"/>
    <lineage>
        <taxon>Bacteria</taxon>
        <taxon>Pseudomonadati</taxon>
        <taxon>Pseudomonadota</taxon>
        <taxon>Alphaproteobacteria</taxon>
        <taxon>Rhodobacterales</taxon>
        <taxon>Paracoccaceae</taxon>
        <taxon>Albidovulum</taxon>
    </lineage>
</organism>
<proteinExistence type="inferred from homology"/>
<dbReference type="EMBL" id="JAOWKY010000001">
    <property type="protein sequence ID" value="MCV2868290.1"/>
    <property type="molecule type" value="Genomic_DNA"/>
</dbReference>
<evidence type="ECO:0008006" key="6">
    <source>
        <dbReference type="Google" id="ProtNLM"/>
    </source>
</evidence>
<dbReference type="PANTHER" id="PTHR30629:SF2">
    <property type="entry name" value="PROPHAGE INTEGRASE INTS-RELATED"/>
    <property type="match status" value="1"/>
</dbReference>
<dbReference type="InterPro" id="IPR011010">
    <property type="entry name" value="DNA_brk_join_enz"/>
</dbReference>
<gene>
    <name evidence="4" type="ORF">OEW28_06570</name>
</gene>
<accession>A0ABT2ZAX2</accession>
<dbReference type="Proteomes" id="UP001652542">
    <property type="component" value="Unassembled WGS sequence"/>
</dbReference>